<proteinExistence type="predicted"/>
<dbReference type="VEuPathDB" id="TriTrypDB:TcIL3000.11.12660"/>
<evidence type="ECO:0000256" key="1">
    <source>
        <dbReference type="SAM" id="Coils"/>
    </source>
</evidence>
<sequence length="225" mass="25170">MEEQLSDYKETIDAASSSPCSASHEPLVLIGSPTRETDSRVVDCVHNDLGDSVYPSTLEERRPQVREERKSTKGIVGKISKYFPTGQHSTGQNTHSDNGLSQKICMLEATVATQKKEILLLQRQIQSKSDGAAERRLESARQEIASLKEKLNNSTEGTNGSQVAASMQMHAAIERLSAEKNELLSCLRKQNKLIDALQRQKIHLESIMLIHLAEKEIEKYFELTH</sequence>
<accession>G0V298</accession>
<dbReference type="EMBL" id="HE575324">
    <property type="protein sequence ID" value="CCC95770.1"/>
    <property type="molecule type" value="Genomic_DNA"/>
</dbReference>
<protein>
    <submittedName>
        <fullName evidence="3">Uncharacterized protein TCIL3000_11_12660</fullName>
    </submittedName>
</protein>
<evidence type="ECO:0000313" key="3">
    <source>
        <dbReference type="EMBL" id="CCC95770.1"/>
    </source>
</evidence>
<name>G0V298_TRYCI</name>
<organism evidence="3">
    <name type="scientific">Trypanosoma congolense (strain IL3000)</name>
    <dbReference type="NCBI Taxonomy" id="1068625"/>
    <lineage>
        <taxon>Eukaryota</taxon>
        <taxon>Discoba</taxon>
        <taxon>Euglenozoa</taxon>
        <taxon>Kinetoplastea</taxon>
        <taxon>Metakinetoplastina</taxon>
        <taxon>Trypanosomatida</taxon>
        <taxon>Trypanosomatidae</taxon>
        <taxon>Trypanosoma</taxon>
        <taxon>Nannomonas</taxon>
    </lineage>
</organism>
<dbReference type="AlphaFoldDB" id="G0V298"/>
<feature type="region of interest" description="Disordered" evidence="2">
    <location>
        <begin position="1"/>
        <end position="23"/>
    </location>
</feature>
<feature type="coiled-coil region" evidence="1">
    <location>
        <begin position="130"/>
        <end position="157"/>
    </location>
</feature>
<feature type="compositionally biased region" description="Basic and acidic residues" evidence="2">
    <location>
        <begin position="1"/>
        <end position="12"/>
    </location>
</feature>
<gene>
    <name evidence="3" type="ORF">TCIL3000_11_12660</name>
</gene>
<keyword evidence="1" id="KW-0175">Coiled coil</keyword>
<reference evidence="3" key="1">
    <citation type="journal article" date="2012" name="Proc. Natl. Acad. Sci. U.S.A.">
        <title>Antigenic diversity is generated by distinct evolutionary mechanisms in African trypanosome species.</title>
        <authorList>
            <person name="Jackson A.P."/>
            <person name="Berry A."/>
            <person name="Aslett M."/>
            <person name="Allison H.C."/>
            <person name="Burton P."/>
            <person name="Vavrova-Anderson J."/>
            <person name="Brown R."/>
            <person name="Browne H."/>
            <person name="Corton N."/>
            <person name="Hauser H."/>
            <person name="Gamble J."/>
            <person name="Gilderthorp R."/>
            <person name="Marcello L."/>
            <person name="McQuillan J."/>
            <person name="Otto T.D."/>
            <person name="Quail M.A."/>
            <person name="Sanders M.J."/>
            <person name="van Tonder A."/>
            <person name="Ginger M.L."/>
            <person name="Field M.C."/>
            <person name="Barry J.D."/>
            <person name="Hertz-Fowler C."/>
            <person name="Berriman M."/>
        </authorList>
    </citation>
    <scope>NUCLEOTIDE SEQUENCE</scope>
    <source>
        <strain evidence="3">IL3000</strain>
    </source>
</reference>
<evidence type="ECO:0000256" key="2">
    <source>
        <dbReference type="SAM" id="MobiDB-lite"/>
    </source>
</evidence>